<keyword evidence="2" id="KW-0812">Transmembrane</keyword>
<organism evidence="3">
    <name type="scientific">Sesamum radiatum</name>
    <name type="common">Black benniseed</name>
    <dbReference type="NCBI Taxonomy" id="300843"/>
    <lineage>
        <taxon>Eukaryota</taxon>
        <taxon>Viridiplantae</taxon>
        <taxon>Streptophyta</taxon>
        <taxon>Embryophyta</taxon>
        <taxon>Tracheophyta</taxon>
        <taxon>Spermatophyta</taxon>
        <taxon>Magnoliopsida</taxon>
        <taxon>eudicotyledons</taxon>
        <taxon>Gunneridae</taxon>
        <taxon>Pentapetalae</taxon>
        <taxon>asterids</taxon>
        <taxon>lamiids</taxon>
        <taxon>Lamiales</taxon>
        <taxon>Pedaliaceae</taxon>
        <taxon>Sesamum</taxon>
    </lineage>
</organism>
<gene>
    <name evidence="3" type="ORF">Sradi_0331500</name>
</gene>
<proteinExistence type="predicted"/>
<evidence type="ECO:0000256" key="2">
    <source>
        <dbReference type="SAM" id="Phobius"/>
    </source>
</evidence>
<sequence>MERQSHGDPRSQPQEEDMDIGYEDNRVLHTFEGLEQRFFDDIMKLSKEQIDAEDAENARHRERKGSGPFITEQKCQLNVVWYIGVSGIFACSVCFHNFLFIVLEKEGGVSLLMCLVDVLVDVQRINAINAQYQEQLVALRARHAGRREEFLWRESQARQQQYRQIVMEQYPPSDPRGFNAEAASAQEPNRAYNSDSYDSYRERGRFPGNARDHGYEPKIPYTRGRAYDTGSRYY</sequence>
<feature type="transmembrane region" description="Helical" evidence="2">
    <location>
        <begin position="79"/>
        <end position="103"/>
    </location>
</feature>
<evidence type="ECO:0000313" key="3">
    <source>
        <dbReference type="EMBL" id="KAL0436236.1"/>
    </source>
</evidence>
<reference evidence="3" key="2">
    <citation type="journal article" date="2024" name="Plant">
        <title>Genomic evolution and insights into agronomic trait innovations of Sesamum species.</title>
        <authorList>
            <person name="Miao H."/>
            <person name="Wang L."/>
            <person name="Qu L."/>
            <person name="Liu H."/>
            <person name="Sun Y."/>
            <person name="Le M."/>
            <person name="Wang Q."/>
            <person name="Wei S."/>
            <person name="Zheng Y."/>
            <person name="Lin W."/>
            <person name="Duan Y."/>
            <person name="Cao H."/>
            <person name="Xiong S."/>
            <person name="Wang X."/>
            <person name="Wei L."/>
            <person name="Li C."/>
            <person name="Ma Q."/>
            <person name="Ju M."/>
            <person name="Zhao R."/>
            <person name="Li G."/>
            <person name="Mu C."/>
            <person name="Tian Q."/>
            <person name="Mei H."/>
            <person name="Zhang T."/>
            <person name="Gao T."/>
            <person name="Zhang H."/>
        </authorList>
    </citation>
    <scope>NUCLEOTIDE SEQUENCE</scope>
    <source>
        <strain evidence="3">G02</strain>
    </source>
</reference>
<dbReference type="EMBL" id="JACGWJ010000002">
    <property type="protein sequence ID" value="KAL0436236.1"/>
    <property type="molecule type" value="Genomic_DNA"/>
</dbReference>
<keyword evidence="2" id="KW-1133">Transmembrane helix</keyword>
<evidence type="ECO:0000256" key="1">
    <source>
        <dbReference type="SAM" id="MobiDB-lite"/>
    </source>
</evidence>
<name>A0AAW2W4S9_SESRA</name>
<dbReference type="AlphaFoldDB" id="A0AAW2W4S9"/>
<feature type="compositionally biased region" description="Basic and acidic residues" evidence="1">
    <location>
        <begin position="198"/>
        <end position="216"/>
    </location>
</feature>
<reference evidence="3" key="1">
    <citation type="submission" date="2020-06" db="EMBL/GenBank/DDBJ databases">
        <authorList>
            <person name="Li T."/>
            <person name="Hu X."/>
            <person name="Zhang T."/>
            <person name="Song X."/>
            <person name="Zhang H."/>
            <person name="Dai N."/>
            <person name="Sheng W."/>
            <person name="Hou X."/>
            <person name="Wei L."/>
        </authorList>
    </citation>
    <scope>NUCLEOTIDE SEQUENCE</scope>
    <source>
        <strain evidence="3">G02</strain>
        <tissue evidence="3">Leaf</tissue>
    </source>
</reference>
<protein>
    <submittedName>
        <fullName evidence="3">Uncharacterized protein</fullName>
    </submittedName>
</protein>
<accession>A0AAW2W4S9</accession>
<keyword evidence="2" id="KW-0472">Membrane</keyword>
<feature type="region of interest" description="Disordered" evidence="1">
    <location>
        <begin position="176"/>
        <end position="234"/>
    </location>
</feature>
<dbReference type="PANTHER" id="PTHR34210:SF1">
    <property type="entry name" value="OS03G0274700 PROTEIN"/>
    <property type="match status" value="1"/>
</dbReference>
<dbReference type="PANTHER" id="PTHR34210">
    <property type="entry name" value="OS01G0252900 PROTEIN"/>
    <property type="match status" value="1"/>
</dbReference>
<comment type="caution">
    <text evidence="3">The sequence shown here is derived from an EMBL/GenBank/DDBJ whole genome shotgun (WGS) entry which is preliminary data.</text>
</comment>